<dbReference type="InterPro" id="IPR018044">
    <property type="entry name" value="Peptidase_S11"/>
</dbReference>
<feature type="compositionally biased region" description="Polar residues" evidence="10">
    <location>
        <begin position="414"/>
        <end position="423"/>
    </location>
</feature>
<dbReference type="GO" id="GO:0071555">
    <property type="term" value="P:cell wall organization"/>
    <property type="evidence" value="ECO:0007669"/>
    <property type="project" value="UniProtKB-KW"/>
</dbReference>
<evidence type="ECO:0000256" key="3">
    <source>
        <dbReference type="ARBA" id="ARBA00022801"/>
    </source>
</evidence>
<evidence type="ECO:0000256" key="4">
    <source>
        <dbReference type="ARBA" id="ARBA00022960"/>
    </source>
</evidence>
<keyword evidence="13" id="KW-0645">Protease</keyword>
<dbReference type="SUPFAM" id="SSF56601">
    <property type="entry name" value="beta-lactamase/transpeptidase-like"/>
    <property type="match status" value="1"/>
</dbReference>
<dbReference type="InterPro" id="IPR012338">
    <property type="entry name" value="Beta-lactam/transpept-like"/>
</dbReference>
<feature type="active site" evidence="7">
    <location>
        <position position="112"/>
    </location>
</feature>
<dbReference type="GO" id="GO:0008360">
    <property type="term" value="P:regulation of cell shape"/>
    <property type="evidence" value="ECO:0007669"/>
    <property type="project" value="UniProtKB-KW"/>
</dbReference>
<organism evidence="13 14">
    <name type="scientific">Kaustia mangrovi</name>
    <dbReference type="NCBI Taxonomy" id="2593653"/>
    <lineage>
        <taxon>Bacteria</taxon>
        <taxon>Pseudomonadati</taxon>
        <taxon>Pseudomonadota</taxon>
        <taxon>Alphaproteobacteria</taxon>
        <taxon>Hyphomicrobiales</taxon>
        <taxon>Parvibaculaceae</taxon>
        <taxon>Kaustia</taxon>
    </lineage>
</organism>
<keyword evidence="5" id="KW-0573">Peptidoglycan synthesis</keyword>
<evidence type="ECO:0000256" key="5">
    <source>
        <dbReference type="ARBA" id="ARBA00022984"/>
    </source>
</evidence>
<dbReference type="GO" id="GO:0009002">
    <property type="term" value="F:serine-type D-Ala-D-Ala carboxypeptidase activity"/>
    <property type="evidence" value="ECO:0007669"/>
    <property type="project" value="InterPro"/>
</dbReference>
<keyword evidence="2 11" id="KW-0732">Signal</keyword>
<evidence type="ECO:0000313" key="14">
    <source>
        <dbReference type="Proteomes" id="UP000593594"/>
    </source>
</evidence>
<dbReference type="RefSeq" id="WP_213160586.1">
    <property type="nucleotide sequence ID" value="NZ_CP058214.1"/>
</dbReference>
<feature type="active site" description="Acyl-ester intermediate" evidence="7">
    <location>
        <position position="52"/>
    </location>
</feature>
<dbReference type="KEGG" id="kmn:HW532_11310"/>
<keyword evidence="14" id="KW-1185">Reference proteome</keyword>
<proteinExistence type="inferred from homology"/>
<dbReference type="PANTHER" id="PTHR21581">
    <property type="entry name" value="D-ALANYL-D-ALANINE CARBOXYPEPTIDASE"/>
    <property type="match status" value="1"/>
</dbReference>
<feature type="domain" description="Peptidase S11 D-alanyl-D-alanine carboxypeptidase A N-terminal" evidence="12">
    <location>
        <begin position="20"/>
        <end position="244"/>
    </location>
</feature>
<keyword evidence="13" id="KW-0121">Carboxypeptidase</keyword>
<dbReference type="Pfam" id="PF00768">
    <property type="entry name" value="Peptidase_S11"/>
    <property type="match status" value="1"/>
</dbReference>
<dbReference type="PRINTS" id="PR00725">
    <property type="entry name" value="DADACBPTASE1"/>
</dbReference>
<feature type="binding site" evidence="8">
    <location>
        <position position="214"/>
    </location>
    <ligand>
        <name>substrate</name>
    </ligand>
</feature>
<dbReference type="InterPro" id="IPR001967">
    <property type="entry name" value="Peptidase_S11_N"/>
</dbReference>
<evidence type="ECO:0000256" key="2">
    <source>
        <dbReference type="ARBA" id="ARBA00022729"/>
    </source>
</evidence>
<feature type="signal peptide" evidence="11">
    <location>
        <begin position="1"/>
        <end position="25"/>
    </location>
</feature>
<gene>
    <name evidence="13" type="ORF">HW532_11310</name>
</gene>
<evidence type="ECO:0000256" key="10">
    <source>
        <dbReference type="SAM" id="MobiDB-lite"/>
    </source>
</evidence>
<dbReference type="GO" id="GO:0006508">
    <property type="term" value="P:proteolysis"/>
    <property type="evidence" value="ECO:0007669"/>
    <property type="project" value="InterPro"/>
</dbReference>
<sequence length="423" mass="44972">MHPRRLLALLAIVGLAVLAAPRAEAGPSLVFDAADGRVLEAEDATAPWYPASLTKLMTAYLTFAAIEQGILDKDARIVISERAHAEPPSKIGIPVGGAVSLDFALTALLVRSANDIAMALAETVGGSEARFVALMNAAARKLGMTGTYYANPHGLPDVRQVTTARDLAILTRAIIRTFPDQLHYFAEPYLKIGEKHYRNRNGLLREMKGADGMKTGFICNSGYNLVASATRNGRRLVAVVLGADSGKDRNERAEALLERGFANPGGSGQTVRQIAGDGLSARAPEDMAVDVCKREATLQPTPAKHLKGWAAVLGRDSSLDEVTGLLARQLTATRYVFYGGRSVVTRLPRTGDYLALVDHLDAEQSRTLCDTLGQYGAYCDVISPDGLAQIANSDEETEQTVVIAPSGEGGGGQTIETTSPSGR</sequence>
<keyword evidence="6" id="KW-0961">Cell wall biogenesis/degradation</keyword>
<dbReference type="Gene3D" id="3.40.710.10">
    <property type="entry name" value="DD-peptidase/beta-lactamase superfamily"/>
    <property type="match status" value="1"/>
</dbReference>
<comment type="similarity">
    <text evidence="1 9">Belongs to the peptidase S11 family.</text>
</comment>
<dbReference type="Proteomes" id="UP000593594">
    <property type="component" value="Chromosome"/>
</dbReference>
<dbReference type="GO" id="GO:0009252">
    <property type="term" value="P:peptidoglycan biosynthetic process"/>
    <property type="evidence" value="ECO:0007669"/>
    <property type="project" value="UniProtKB-KW"/>
</dbReference>
<reference evidence="13 14" key="1">
    <citation type="submission" date="2020-06" db="EMBL/GenBank/DDBJ databases">
        <title>Genome sequence of 2 isolates from Red Sea Mangroves.</title>
        <authorList>
            <person name="Sefrji F."/>
            <person name="Michoud G."/>
            <person name="Merlino G."/>
            <person name="Daffonchio D."/>
        </authorList>
    </citation>
    <scope>NUCLEOTIDE SEQUENCE [LARGE SCALE GENOMIC DNA]</scope>
    <source>
        <strain evidence="13 14">R1DC25</strain>
    </source>
</reference>
<accession>A0A7S8C4G1</accession>
<evidence type="ECO:0000256" key="6">
    <source>
        <dbReference type="ARBA" id="ARBA00023316"/>
    </source>
</evidence>
<keyword evidence="3" id="KW-0378">Hydrolase</keyword>
<feature type="active site" description="Proton acceptor" evidence="7">
    <location>
        <position position="55"/>
    </location>
</feature>
<feature type="region of interest" description="Disordered" evidence="10">
    <location>
        <begin position="402"/>
        <end position="423"/>
    </location>
</feature>
<protein>
    <submittedName>
        <fullName evidence="13">D-alanyl-D-alanine carboxypeptidase</fullName>
    </submittedName>
</protein>
<evidence type="ECO:0000256" key="7">
    <source>
        <dbReference type="PIRSR" id="PIRSR618044-1"/>
    </source>
</evidence>
<evidence type="ECO:0000259" key="12">
    <source>
        <dbReference type="Pfam" id="PF00768"/>
    </source>
</evidence>
<dbReference type="PANTHER" id="PTHR21581:SF6">
    <property type="entry name" value="TRAFFICKING PROTEIN PARTICLE COMPLEX SUBUNIT 12"/>
    <property type="match status" value="1"/>
</dbReference>
<evidence type="ECO:0000256" key="8">
    <source>
        <dbReference type="PIRSR" id="PIRSR618044-2"/>
    </source>
</evidence>
<evidence type="ECO:0000313" key="13">
    <source>
        <dbReference type="EMBL" id="QPC43225.1"/>
    </source>
</evidence>
<keyword evidence="4" id="KW-0133">Cell shape</keyword>
<dbReference type="AlphaFoldDB" id="A0A7S8C4G1"/>
<evidence type="ECO:0000256" key="1">
    <source>
        <dbReference type="ARBA" id="ARBA00007164"/>
    </source>
</evidence>
<evidence type="ECO:0000256" key="9">
    <source>
        <dbReference type="RuleBase" id="RU004016"/>
    </source>
</evidence>
<name>A0A7S8C4G1_9HYPH</name>
<feature type="chain" id="PRO_5032821274" evidence="11">
    <location>
        <begin position="26"/>
        <end position="423"/>
    </location>
</feature>
<dbReference type="EMBL" id="CP058214">
    <property type="protein sequence ID" value="QPC43225.1"/>
    <property type="molecule type" value="Genomic_DNA"/>
</dbReference>
<evidence type="ECO:0000256" key="11">
    <source>
        <dbReference type="SAM" id="SignalP"/>
    </source>
</evidence>